<sequence length="394" mass="44030">MKNFKYIINSCLALLLALTSCTKEEVDPNSNFTDIAIFMSPSTQLVEVGKIISFADGSRGATERMWSINDPSYFTLINTTESKDQTVHPEFHEVGEIPVTLHLEFADTTLNQDTIVYITVLDSITADFEITKIEGYYKAGDNGSWVVEQGTIITYSDKSTGNPDTFSWNVGGVNTGELTARTIKVQYREIGSFNIGLSASRTTPYGRKSNHTKYNYIKVIKSTKPYNLLTTNPSFETGEMDPFTTWFEKGAGEGSITSTDAFDGEYAMNLLMNDASKVHVNMTDGYFGVEKGLKYTLEFMVRFNEVNPNFKIEAQIMPSNAWADNYKYVINSKDVDLSEEMLGQWQKTSVLTDQIAPEDIELARLYLIISGGTGGNANFDIDNLKFLYHGEPTN</sequence>
<evidence type="ECO:0000313" key="3">
    <source>
        <dbReference type="EMBL" id="AZQ63989.1"/>
    </source>
</evidence>
<evidence type="ECO:0000313" key="4">
    <source>
        <dbReference type="Proteomes" id="UP000267268"/>
    </source>
</evidence>
<keyword evidence="1" id="KW-0732">Signal</keyword>
<dbReference type="Gene3D" id="2.60.120.260">
    <property type="entry name" value="Galactose-binding domain-like"/>
    <property type="match status" value="1"/>
</dbReference>
<dbReference type="KEGG" id="fll:EI427_17685"/>
<dbReference type="PROSITE" id="PS50093">
    <property type="entry name" value="PKD"/>
    <property type="match status" value="1"/>
</dbReference>
<feature type="domain" description="PKD" evidence="2">
    <location>
        <begin position="153"/>
        <end position="200"/>
    </location>
</feature>
<dbReference type="AlphaFoldDB" id="A0A3S9P702"/>
<dbReference type="EMBL" id="CP034562">
    <property type="protein sequence ID" value="AZQ63989.1"/>
    <property type="molecule type" value="Genomic_DNA"/>
</dbReference>
<reference evidence="3 4" key="1">
    <citation type="submission" date="2018-12" db="EMBL/GenBank/DDBJ databases">
        <title>Flammeovirga pectinis sp. nov., isolated from the gut of the Korean scallop, Patinopecten yessoensis.</title>
        <authorList>
            <person name="Bae J.-W."/>
            <person name="Jeong Y.-S."/>
            <person name="Kang W."/>
        </authorList>
    </citation>
    <scope>NUCLEOTIDE SEQUENCE [LARGE SCALE GENOMIC DNA]</scope>
    <source>
        <strain evidence="3 4">L12M1</strain>
    </source>
</reference>
<evidence type="ECO:0000256" key="1">
    <source>
        <dbReference type="SAM" id="SignalP"/>
    </source>
</evidence>
<gene>
    <name evidence="3" type="ORF">EI427_17685</name>
</gene>
<dbReference type="PROSITE" id="PS51257">
    <property type="entry name" value="PROKAR_LIPOPROTEIN"/>
    <property type="match status" value="1"/>
</dbReference>
<dbReference type="InterPro" id="IPR008979">
    <property type="entry name" value="Galactose-bd-like_sf"/>
</dbReference>
<evidence type="ECO:0000259" key="2">
    <source>
        <dbReference type="PROSITE" id="PS50093"/>
    </source>
</evidence>
<dbReference type="Proteomes" id="UP000267268">
    <property type="component" value="Chromosome 1"/>
</dbReference>
<protein>
    <recommendedName>
        <fullName evidence="2">PKD domain-containing protein</fullName>
    </recommendedName>
</protein>
<keyword evidence="4" id="KW-1185">Reference proteome</keyword>
<dbReference type="InterPro" id="IPR000601">
    <property type="entry name" value="PKD_dom"/>
</dbReference>
<organism evidence="3 4">
    <name type="scientific">Flammeovirga pectinis</name>
    <dbReference type="NCBI Taxonomy" id="2494373"/>
    <lineage>
        <taxon>Bacteria</taxon>
        <taxon>Pseudomonadati</taxon>
        <taxon>Bacteroidota</taxon>
        <taxon>Cytophagia</taxon>
        <taxon>Cytophagales</taxon>
        <taxon>Flammeovirgaceae</taxon>
        <taxon>Flammeovirga</taxon>
    </lineage>
</organism>
<dbReference type="OrthoDB" id="974179at2"/>
<dbReference type="RefSeq" id="WP_126617240.1">
    <property type="nucleotide sequence ID" value="NZ_CP034562.1"/>
</dbReference>
<dbReference type="SUPFAM" id="SSF49785">
    <property type="entry name" value="Galactose-binding domain-like"/>
    <property type="match status" value="1"/>
</dbReference>
<name>A0A3S9P702_9BACT</name>
<feature type="signal peptide" evidence="1">
    <location>
        <begin position="1"/>
        <end position="22"/>
    </location>
</feature>
<accession>A0A3S9P702</accession>
<feature type="chain" id="PRO_5019287188" description="PKD domain-containing protein" evidence="1">
    <location>
        <begin position="23"/>
        <end position="394"/>
    </location>
</feature>
<proteinExistence type="predicted"/>